<comment type="subcellular location">
    <subcellularLocation>
        <location evidence="1">Bacterial flagellum</location>
    </subcellularLocation>
    <subcellularLocation>
        <location evidence="2">Secreted</location>
    </subcellularLocation>
</comment>
<dbReference type="InterPro" id="IPR053927">
    <property type="entry name" value="FlgK_helical"/>
</dbReference>
<evidence type="ECO:0000256" key="1">
    <source>
        <dbReference type="ARBA" id="ARBA00004365"/>
    </source>
</evidence>
<accession>A0A3M8QXS9</accession>
<dbReference type="InterPro" id="IPR001444">
    <property type="entry name" value="Flag_bb_rod_N"/>
</dbReference>
<dbReference type="GO" id="GO:0005576">
    <property type="term" value="C:extracellular region"/>
    <property type="evidence" value="ECO:0007669"/>
    <property type="project" value="UniProtKB-SubCell"/>
</dbReference>
<dbReference type="GO" id="GO:0009424">
    <property type="term" value="C:bacterial-type flagellum hook"/>
    <property type="evidence" value="ECO:0007669"/>
    <property type="project" value="InterPro"/>
</dbReference>
<sequence length="677" mass="67345">MSGISGVVNNALTGLLTAQNALQVTGDNIANVNTPGYSQQSIVQSTISPTFLGGQFLGNGTQVETVQRAYSSFLQGQVWSATAAASGQASLSSGLQQVLGLLNGSGGVSSQVSQFFSGVAQVAASPADIPARQAMLANAQTLAQTFQVLGGQLAGIATGVNQQIGQSVSQINTLTQQIAKVNTQIASLQGLGNGSPNDLLDQRDQLITQLNQQVGVNVLQQSNGQTNVYLSNGQVLVAGSQAFQLQAQASPYNGQTMDVGYASNGSDITANITGGTLGGLIQFRNQSLNPAQNALGQMADAMAATLNAQQSQGLDLNGQAGKALFASGPVQIFASQFNSGTATISGSISNANQLTSSDYLLQDNGGTWTVTNRSTGQALAYTSGSVGNGTFTSGVAGSVTTLAFAGVQVSVSGANSGDSFLVEPTRLGATAMQAVLGNPSGIAAASPYVSNAGILSSGAIVSSNLGNLTLSAGQYVSSSGSSDVLASGAAFLAPLQITLTSGGSGSASVGFQVSSGGTGSSGIIATGTLSLGGSGTNIDIPYASNPPGGYWQVNLSGTLAASGDAFTLTQAGPGNNGNAAAMAALATSGTMSNGTATFNDAAAQLVTQVATQAGQAQTNAAGQQAVLQQATAAQQSLSGVNLDQEAANLIQYQQAYQAAAKAIQVGNSLFQSLIQAL</sequence>
<comment type="caution">
    <text evidence="11">The sequence shown here is derived from an EMBL/GenBank/DDBJ whole genome shotgun (WGS) entry which is preliminary data.</text>
</comment>
<keyword evidence="11" id="KW-0966">Cell projection</keyword>
<feature type="domain" description="Flagellar hook-associated protein 1 D2-like" evidence="9">
    <location>
        <begin position="338"/>
        <end position="424"/>
    </location>
</feature>
<keyword evidence="11" id="KW-0282">Flagellum</keyword>
<dbReference type="Pfam" id="PF22638">
    <property type="entry name" value="FlgK_D1"/>
    <property type="match status" value="1"/>
</dbReference>
<dbReference type="GO" id="GO:0044780">
    <property type="term" value="P:bacterial-type flagellum assembly"/>
    <property type="evidence" value="ECO:0007669"/>
    <property type="project" value="InterPro"/>
</dbReference>
<evidence type="ECO:0000256" key="6">
    <source>
        <dbReference type="ARBA" id="ARBA00023143"/>
    </source>
</evidence>
<dbReference type="Pfam" id="PF00460">
    <property type="entry name" value="Flg_bb_rod"/>
    <property type="match status" value="1"/>
</dbReference>
<dbReference type="RefSeq" id="WP_123104075.1">
    <property type="nucleotide sequence ID" value="NZ_CP127527.1"/>
</dbReference>
<evidence type="ECO:0000256" key="4">
    <source>
        <dbReference type="ARBA" id="ARBA00016244"/>
    </source>
</evidence>
<proteinExistence type="inferred from homology"/>
<feature type="domain" description="Flagellar basal-body/hook protein C-terminal" evidence="8">
    <location>
        <begin position="638"/>
        <end position="675"/>
    </location>
</feature>
<dbReference type="PANTHER" id="PTHR30033:SF1">
    <property type="entry name" value="FLAGELLAR HOOK-ASSOCIATED PROTEIN 1"/>
    <property type="match status" value="1"/>
</dbReference>
<dbReference type="EMBL" id="RIZI01000170">
    <property type="protein sequence ID" value="RNF61076.1"/>
    <property type="molecule type" value="Genomic_DNA"/>
</dbReference>
<protein>
    <recommendedName>
        <fullName evidence="4">Flagellar hook-associated protein 1</fullName>
    </recommendedName>
</protein>
<evidence type="ECO:0000256" key="3">
    <source>
        <dbReference type="ARBA" id="ARBA00009677"/>
    </source>
</evidence>
<feature type="domain" description="Flagellar basal body rod protein N-terminal" evidence="7">
    <location>
        <begin position="9"/>
        <end position="37"/>
    </location>
</feature>
<evidence type="ECO:0000259" key="8">
    <source>
        <dbReference type="Pfam" id="PF06429"/>
    </source>
</evidence>
<evidence type="ECO:0000259" key="10">
    <source>
        <dbReference type="Pfam" id="PF22638"/>
    </source>
</evidence>
<dbReference type="PROSITE" id="PS00588">
    <property type="entry name" value="FLAGELLA_BB_ROD"/>
    <property type="match status" value="1"/>
</dbReference>
<dbReference type="SUPFAM" id="SSF64518">
    <property type="entry name" value="Phase 1 flagellin"/>
    <property type="match status" value="2"/>
</dbReference>
<feature type="domain" description="Flagellar hook-associated protein FlgK helical" evidence="10">
    <location>
        <begin position="101"/>
        <end position="325"/>
    </location>
</feature>
<evidence type="ECO:0000259" key="7">
    <source>
        <dbReference type="Pfam" id="PF00460"/>
    </source>
</evidence>
<organism evidence="11">
    <name type="scientific">Acidithiobacillus sulfuriphilus</name>
    <dbReference type="NCBI Taxonomy" id="1867749"/>
    <lineage>
        <taxon>Bacteria</taxon>
        <taxon>Pseudomonadati</taxon>
        <taxon>Pseudomonadota</taxon>
        <taxon>Acidithiobacillia</taxon>
        <taxon>Acidithiobacillales</taxon>
        <taxon>Acidithiobacillaceae</taxon>
        <taxon>Acidithiobacillus</taxon>
    </lineage>
</organism>
<keyword evidence="11" id="KW-0969">Cilium</keyword>
<dbReference type="Pfam" id="PF21158">
    <property type="entry name" value="flgK_1st_1"/>
    <property type="match status" value="1"/>
</dbReference>
<evidence type="ECO:0000259" key="9">
    <source>
        <dbReference type="Pfam" id="PF21158"/>
    </source>
</evidence>
<dbReference type="Pfam" id="PF06429">
    <property type="entry name" value="Flg_bbr_C"/>
    <property type="match status" value="1"/>
</dbReference>
<dbReference type="AlphaFoldDB" id="A0A3M8QXS9"/>
<dbReference type="InterPro" id="IPR002371">
    <property type="entry name" value="FlgK"/>
</dbReference>
<dbReference type="PANTHER" id="PTHR30033">
    <property type="entry name" value="FLAGELLAR HOOK-ASSOCIATED PROTEIN 1"/>
    <property type="match status" value="1"/>
</dbReference>
<gene>
    <name evidence="11" type="primary">flgK</name>
    <name evidence="11" type="ORF">EC580_08505</name>
</gene>
<reference evidence="11" key="1">
    <citation type="submission" date="2018-10" db="EMBL/GenBank/DDBJ databases">
        <title>Acidithiobacillus sulfuriphilus sp. nov.: an extremely acidophilic sulfur-oxidizing chemolithotroph isolated from a neutral pH environment.</title>
        <authorList>
            <person name="Falagan C."/>
            <person name="Moya-Beltran A."/>
            <person name="Quatrini R."/>
            <person name="Johnson D.B."/>
        </authorList>
    </citation>
    <scope>NUCLEOTIDE SEQUENCE [LARGE SCALE GENOMIC DNA]</scope>
    <source>
        <strain evidence="11">CJ-2</strain>
    </source>
</reference>
<comment type="similarity">
    <text evidence="3">Belongs to the flagella basal body rod proteins family.</text>
</comment>
<dbReference type="InterPro" id="IPR010930">
    <property type="entry name" value="Flg_bb/hook_C_dom"/>
</dbReference>
<keyword evidence="5" id="KW-0964">Secreted</keyword>
<evidence type="ECO:0000256" key="5">
    <source>
        <dbReference type="ARBA" id="ARBA00022525"/>
    </source>
</evidence>
<name>A0A3M8QXS9_9PROT</name>
<keyword evidence="6" id="KW-0975">Bacterial flagellum</keyword>
<dbReference type="PRINTS" id="PR01005">
    <property type="entry name" value="FLGHOOKAP1"/>
</dbReference>
<dbReference type="OrthoDB" id="9802553at2"/>
<dbReference type="NCBIfam" id="TIGR02492">
    <property type="entry name" value="flgK_ends"/>
    <property type="match status" value="1"/>
</dbReference>
<evidence type="ECO:0000313" key="11">
    <source>
        <dbReference type="EMBL" id="RNF61076.1"/>
    </source>
</evidence>
<dbReference type="InterPro" id="IPR019776">
    <property type="entry name" value="Flagellar_basal_body_rod_CS"/>
</dbReference>
<evidence type="ECO:0000256" key="2">
    <source>
        <dbReference type="ARBA" id="ARBA00004613"/>
    </source>
</evidence>
<dbReference type="GO" id="GO:0005198">
    <property type="term" value="F:structural molecule activity"/>
    <property type="evidence" value="ECO:0007669"/>
    <property type="project" value="InterPro"/>
</dbReference>
<dbReference type="InterPro" id="IPR049119">
    <property type="entry name" value="FlgK_D2-like"/>
</dbReference>